<evidence type="ECO:0000256" key="2">
    <source>
        <dbReference type="ARBA" id="ARBA00005887"/>
    </source>
</evidence>
<feature type="transmembrane region" description="Helical" evidence="8">
    <location>
        <begin position="119"/>
        <end position="139"/>
    </location>
</feature>
<keyword evidence="5 8" id="KW-1133">Transmembrane helix</keyword>
<keyword evidence="3" id="KW-0813">Transport</keyword>
<evidence type="ECO:0000256" key="3">
    <source>
        <dbReference type="ARBA" id="ARBA00022448"/>
    </source>
</evidence>
<evidence type="ECO:0000313" key="10">
    <source>
        <dbReference type="EMBL" id="MDR7272397.1"/>
    </source>
</evidence>
<feature type="transmembrane region" description="Helical" evidence="8">
    <location>
        <begin position="88"/>
        <end position="107"/>
    </location>
</feature>
<feature type="transmembrane region" description="Helical" evidence="8">
    <location>
        <begin position="46"/>
        <end position="68"/>
    </location>
</feature>
<name>A0ABU1YU48_ROSSA</name>
<evidence type="ECO:0000256" key="1">
    <source>
        <dbReference type="ARBA" id="ARBA00004141"/>
    </source>
</evidence>
<gene>
    <name evidence="10" type="ORF">J2X20_005071</name>
</gene>
<keyword evidence="7" id="KW-0924">Ammonia transport</keyword>
<feature type="transmembrane region" description="Helical" evidence="8">
    <location>
        <begin position="201"/>
        <end position="218"/>
    </location>
</feature>
<dbReference type="RefSeq" id="WP_409034201.1">
    <property type="nucleotide sequence ID" value="NZ_JAVDXU010000004.1"/>
</dbReference>
<dbReference type="Proteomes" id="UP001180453">
    <property type="component" value="Unassembled WGS sequence"/>
</dbReference>
<sequence length="402" mass="42273">METTSIKQGADALFILLGAIMVLAMHAGFAFLELGTVRKKNQVNALVKILVDFAVSTLAYFLVGYLVAYGTHFFVGAEALAQKNGYELVKFFFLLTFAAAIPAIVSGGIAERARFGPQLAATSVIVGFVYPFFEGIAWNQAFGIQAWLKAATGAEFHDFAGSVVVHAVGGWIGLAAVLLLGPRLNRYRKDGAMSAHPPSSIPFLALGAWVLTVGWFGFNVMSAQTLDKMSGLVAVNSLMAMAGGTLVAVLLGRNDPGFAYNGPLAGLVAVCAGSDVMHPLGALVTGGIAGWVFVQFFTLTQNRWKIDDVLGVWPLHGLCGAWGGIACGVFGQQFLGGIGGVSFSAQLIGTLGGVAWALIGGIVVYGVIRKITGLRLDAEQEFEGADLSIHKIGATPDREANW</sequence>
<protein>
    <submittedName>
        <fullName evidence="10">Amt family ammonium transporter</fullName>
    </submittedName>
</protein>
<dbReference type="PROSITE" id="PS01219">
    <property type="entry name" value="AMMONIUM_TRANSP"/>
    <property type="match status" value="1"/>
</dbReference>
<comment type="similarity">
    <text evidence="2">Belongs to the ammonia transporter channel (TC 1.A.11.2) family.</text>
</comment>
<evidence type="ECO:0000256" key="8">
    <source>
        <dbReference type="SAM" id="Phobius"/>
    </source>
</evidence>
<feature type="transmembrane region" description="Helical" evidence="8">
    <location>
        <begin position="12"/>
        <end position="34"/>
    </location>
</feature>
<dbReference type="Gene3D" id="1.10.3430.10">
    <property type="entry name" value="Ammonium transporter AmtB like domains"/>
    <property type="match status" value="1"/>
</dbReference>
<comment type="subcellular location">
    <subcellularLocation>
        <location evidence="1">Membrane</location>
        <topology evidence="1">Multi-pass membrane protein</topology>
    </subcellularLocation>
</comment>
<dbReference type="InterPro" id="IPR029020">
    <property type="entry name" value="Ammonium/urea_transptr"/>
</dbReference>
<feature type="transmembrane region" description="Helical" evidence="8">
    <location>
        <begin position="312"/>
        <end position="335"/>
    </location>
</feature>
<dbReference type="InterPro" id="IPR024041">
    <property type="entry name" value="NH4_transpt_AmtB-like_dom"/>
</dbReference>
<organism evidence="10 11">
    <name type="scientific">Roseateles saccharophilus</name>
    <name type="common">Pseudomonas saccharophila</name>
    <dbReference type="NCBI Taxonomy" id="304"/>
    <lineage>
        <taxon>Bacteria</taxon>
        <taxon>Pseudomonadati</taxon>
        <taxon>Pseudomonadota</taxon>
        <taxon>Betaproteobacteria</taxon>
        <taxon>Burkholderiales</taxon>
        <taxon>Sphaerotilaceae</taxon>
        <taxon>Roseateles</taxon>
    </lineage>
</organism>
<feature type="transmembrane region" description="Helical" evidence="8">
    <location>
        <begin position="282"/>
        <end position="300"/>
    </location>
</feature>
<dbReference type="SUPFAM" id="SSF111352">
    <property type="entry name" value="Ammonium transporter"/>
    <property type="match status" value="1"/>
</dbReference>
<evidence type="ECO:0000256" key="6">
    <source>
        <dbReference type="ARBA" id="ARBA00023136"/>
    </source>
</evidence>
<evidence type="ECO:0000256" key="5">
    <source>
        <dbReference type="ARBA" id="ARBA00022989"/>
    </source>
</evidence>
<evidence type="ECO:0000313" key="11">
    <source>
        <dbReference type="Proteomes" id="UP001180453"/>
    </source>
</evidence>
<comment type="caution">
    <text evidence="10">The sequence shown here is derived from an EMBL/GenBank/DDBJ whole genome shotgun (WGS) entry which is preliminary data.</text>
</comment>
<keyword evidence="4 8" id="KW-0812">Transmembrane</keyword>
<reference evidence="10 11" key="1">
    <citation type="submission" date="2023-07" db="EMBL/GenBank/DDBJ databases">
        <title>Sorghum-associated microbial communities from plants grown in Nebraska, USA.</title>
        <authorList>
            <person name="Schachtman D."/>
        </authorList>
    </citation>
    <scope>NUCLEOTIDE SEQUENCE [LARGE SCALE GENOMIC DNA]</scope>
    <source>
        <strain evidence="10 11">BE314</strain>
    </source>
</reference>
<feature type="domain" description="Ammonium transporter AmtB-like" evidence="9">
    <location>
        <begin position="14"/>
        <end position="391"/>
    </location>
</feature>
<dbReference type="EMBL" id="JAVDXU010000004">
    <property type="protein sequence ID" value="MDR7272397.1"/>
    <property type="molecule type" value="Genomic_DNA"/>
</dbReference>
<feature type="transmembrane region" description="Helical" evidence="8">
    <location>
        <begin position="347"/>
        <end position="368"/>
    </location>
</feature>
<evidence type="ECO:0000256" key="4">
    <source>
        <dbReference type="ARBA" id="ARBA00022692"/>
    </source>
</evidence>
<feature type="transmembrane region" description="Helical" evidence="8">
    <location>
        <begin position="159"/>
        <end position="180"/>
    </location>
</feature>
<dbReference type="InterPro" id="IPR018047">
    <property type="entry name" value="Ammonium_transpt_CS"/>
</dbReference>
<keyword evidence="6 8" id="KW-0472">Membrane</keyword>
<accession>A0ABU1YU48</accession>
<feature type="transmembrane region" description="Helical" evidence="8">
    <location>
        <begin position="230"/>
        <end position="251"/>
    </location>
</feature>
<proteinExistence type="inferred from homology"/>
<evidence type="ECO:0000259" key="9">
    <source>
        <dbReference type="Pfam" id="PF00909"/>
    </source>
</evidence>
<dbReference type="PANTHER" id="PTHR11730:SF89">
    <property type="entry name" value="AMMONIUM TRANSPORTER SLL0108-RELATED"/>
    <property type="match status" value="1"/>
</dbReference>
<dbReference type="PANTHER" id="PTHR11730">
    <property type="entry name" value="AMMONIUM TRANSPORTER"/>
    <property type="match status" value="1"/>
</dbReference>
<dbReference type="Pfam" id="PF00909">
    <property type="entry name" value="Ammonium_transp"/>
    <property type="match status" value="1"/>
</dbReference>
<keyword evidence="11" id="KW-1185">Reference proteome</keyword>
<evidence type="ECO:0000256" key="7">
    <source>
        <dbReference type="ARBA" id="ARBA00023177"/>
    </source>
</evidence>